<gene>
    <name evidence="1" type="ORF">AVEN_242504_1</name>
</gene>
<dbReference type="AlphaFoldDB" id="A0A4Y2SAY1"/>
<evidence type="ECO:0000313" key="2">
    <source>
        <dbReference type="Proteomes" id="UP000499080"/>
    </source>
</evidence>
<comment type="caution">
    <text evidence="1">The sequence shown here is derived from an EMBL/GenBank/DDBJ whole genome shotgun (WGS) entry which is preliminary data.</text>
</comment>
<sequence length="100" mass="11599">MRIFSNPESLHHPKVYFGTRVLLEQWRPLDYSPIIPLDKVDLVKEDSILGRDRNPANPPLLHCQSILEKASEVGDDHVVWFGYVPKRGRSKRSVYVYKLA</sequence>
<proteinExistence type="predicted"/>
<keyword evidence="2" id="KW-1185">Reference proteome</keyword>
<organism evidence="1 2">
    <name type="scientific">Araneus ventricosus</name>
    <name type="common">Orbweaver spider</name>
    <name type="synonym">Epeira ventricosa</name>
    <dbReference type="NCBI Taxonomy" id="182803"/>
    <lineage>
        <taxon>Eukaryota</taxon>
        <taxon>Metazoa</taxon>
        <taxon>Ecdysozoa</taxon>
        <taxon>Arthropoda</taxon>
        <taxon>Chelicerata</taxon>
        <taxon>Arachnida</taxon>
        <taxon>Araneae</taxon>
        <taxon>Araneomorphae</taxon>
        <taxon>Entelegynae</taxon>
        <taxon>Araneoidea</taxon>
        <taxon>Araneidae</taxon>
        <taxon>Araneus</taxon>
    </lineage>
</organism>
<accession>A0A4Y2SAY1</accession>
<name>A0A4Y2SAY1_ARAVE</name>
<dbReference type="EMBL" id="BGPR01020342">
    <property type="protein sequence ID" value="GBN84410.1"/>
    <property type="molecule type" value="Genomic_DNA"/>
</dbReference>
<evidence type="ECO:0000313" key="1">
    <source>
        <dbReference type="EMBL" id="GBN84410.1"/>
    </source>
</evidence>
<dbReference type="Proteomes" id="UP000499080">
    <property type="component" value="Unassembled WGS sequence"/>
</dbReference>
<protein>
    <submittedName>
        <fullName evidence="1">Uncharacterized protein</fullName>
    </submittedName>
</protein>
<reference evidence="1 2" key="1">
    <citation type="journal article" date="2019" name="Sci. Rep.">
        <title>Orb-weaving spider Araneus ventricosus genome elucidates the spidroin gene catalogue.</title>
        <authorList>
            <person name="Kono N."/>
            <person name="Nakamura H."/>
            <person name="Ohtoshi R."/>
            <person name="Moran D.A.P."/>
            <person name="Shinohara A."/>
            <person name="Yoshida Y."/>
            <person name="Fujiwara M."/>
            <person name="Mori M."/>
            <person name="Tomita M."/>
            <person name="Arakawa K."/>
        </authorList>
    </citation>
    <scope>NUCLEOTIDE SEQUENCE [LARGE SCALE GENOMIC DNA]</scope>
</reference>